<evidence type="ECO:0000313" key="1">
    <source>
        <dbReference type="EMBL" id="CAH0551988.1"/>
    </source>
</evidence>
<sequence length="414" mass="48009">MEQFIDAHYFHLPSQGSIYTLTVLNLANGSKKLLVASLKREIFCFEYLESPKNYLIPTTKEVSFTYIPSGAEIISIDAFNKSSTKNEFVIGITIIKNSNESDQLETFLNIYSEWEESNDFNIENIAQNCLNVLLNFIPYKLLHTYLITWNDNDIVSKEIVFVLSGSDHQVHVYRENASDHEYKEIDKDFFPEFIKTPSPVIAIDIYHTEDFKERITAYACECGYVKLTRTSTQTNKLIYNFFTRFNNYISSLCIYPEKNITNQFHKKDLDTEKPEKPHLNLLVTNSILPAVLFRNVLKYGLSDFSTLPRHNHTSILTCCEVANVNFDGEPEILIGNSSQEVMLYKYKEKRWYIQDLRKFSSPIINIRYSDITGDGLKELVVFSMKGVHILQHDFKMVEKVLADKIDKLTIPQIK</sequence>
<dbReference type="InterPro" id="IPR029982">
    <property type="entry name" value="Kptn"/>
</dbReference>
<dbReference type="GO" id="GO:0015629">
    <property type="term" value="C:actin cytoskeleton"/>
    <property type="evidence" value="ECO:0007669"/>
    <property type="project" value="InterPro"/>
</dbReference>
<name>A0A9P0FF98_BRAAE</name>
<dbReference type="GO" id="GO:0007015">
    <property type="term" value="P:actin filament organization"/>
    <property type="evidence" value="ECO:0007669"/>
    <property type="project" value="InterPro"/>
</dbReference>
<dbReference type="GO" id="GO:1904262">
    <property type="term" value="P:negative regulation of TORC1 signaling"/>
    <property type="evidence" value="ECO:0007669"/>
    <property type="project" value="TreeGrafter"/>
</dbReference>
<dbReference type="PANTHER" id="PTHR15435">
    <property type="entry name" value="KICSTOR COMPLEX PROTEIN KAPTIN"/>
    <property type="match status" value="1"/>
</dbReference>
<evidence type="ECO:0008006" key="3">
    <source>
        <dbReference type="Google" id="ProtNLM"/>
    </source>
</evidence>
<dbReference type="AlphaFoldDB" id="A0A9P0FF98"/>
<accession>A0A9P0FF98</accession>
<dbReference type="GO" id="GO:0030027">
    <property type="term" value="C:lamellipodium"/>
    <property type="evidence" value="ECO:0007669"/>
    <property type="project" value="TreeGrafter"/>
</dbReference>
<proteinExistence type="predicted"/>
<dbReference type="EMBL" id="OV121133">
    <property type="protein sequence ID" value="CAH0551988.1"/>
    <property type="molecule type" value="Genomic_DNA"/>
</dbReference>
<protein>
    <recommendedName>
        <fullName evidence="3">KICSTOR complex protein kaptin-like</fullName>
    </recommendedName>
</protein>
<organism evidence="1 2">
    <name type="scientific">Brassicogethes aeneus</name>
    <name type="common">Rape pollen beetle</name>
    <name type="synonym">Meligethes aeneus</name>
    <dbReference type="NCBI Taxonomy" id="1431903"/>
    <lineage>
        <taxon>Eukaryota</taxon>
        <taxon>Metazoa</taxon>
        <taxon>Ecdysozoa</taxon>
        <taxon>Arthropoda</taxon>
        <taxon>Hexapoda</taxon>
        <taxon>Insecta</taxon>
        <taxon>Pterygota</taxon>
        <taxon>Neoptera</taxon>
        <taxon>Endopterygota</taxon>
        <taxon>Coleoptera</taxon>
        <taxon>Polyphaga</taxon>
        <taxon>Cucujiformia</taxon>
        <taxon>Nitidulidae</taxon>
        <taxon>Meligethinae</taxon>
        <taxon>Brassicogethes</taxon>
    </lineage>
</organism>
<dbReference type="Proteomes" id="UP001154078">
    <property type="component" value="Chromosome 2"/>
</dbReference>
<dbReference type="PANTHER" id="PTHR15435:SF2">
    <property type="entry name" value="KICSTOR COMPLEX PROTEIN KAPTIN"/>
    <property type="match status" value="1"/>
</dbReference>
<keyword evidence="2" id="KW-1185">Reference proteome</keyword>
<dbReference type="GO" id="GO:0051015">
    <property type="term" value="F:actin filament binding"/>
    <property type="evidence" value="ECO:0007669"/>
    <property type="project" value="TreeGrafter"/>
</dbReference>
<gene>
    <name evidence="1" type="ORF">MELIAE_LOCUS4473</name>
</gene>
<reference evidence="1" key="1">
    <citation type="submission" date="2021-12" db="EMBL/GenBank/DDBJ databases">
        <authorList>
            <person name="King R."/>
        </authorList>
    </citation>
    <scope>NUCLEOTIDE SEQUENCE</scope>
</reference>
<dbReference type="OrthoDB" id="10267127at2759"/>
<dbReference type="GO" id="GO:0034198">
    <property type="term" value="P:cellular response to amino acid starvation"/>
    <property type="evidence" value="ECO:0007669"/>
    <property type="project" value="TreeGrafter"/>
</dbReference>
<evidence type="ECO:0000313" key="2">
    <source>
        <dbReference type="Proteomes" id="UP001154078"/>
    </source>
</evidence>